<evidence type="ECO:0000256" key="3">
    <source>
        <dbReference type="ARBA" id="ARBA00022630"/>
    </source>
</evidence>
<dbReference type="Gene3D" id="3.50.50.60">
    <property type="entry name" value="FAD/NAD(P)-binding domain"/>
    <property type="match status" value="2"/>
</dbReference>
<dbReference type="RefSeq" id="WP_068618327.1">
    <property type="nucleotide sequence ID" value="NZ_CP016268.1"/>
</dbReference>
<dbReference type="EMBL" id="CP016268">
    <property type="protein sequence ID" value="ANO52724.1"/>
    <property type="molecule type" value="Genomic_DNA"/>
</dbReference>
<dbReference type="SUPFAM" id="SSF55424">
    <property type="entry name" value="FAD/NAD-linked reductases, dimerisation (C-terminal) domain"/>
    <property type="match status" value="1"/>
</dbReference>
<evidence type="ECO:0000256" key="2">
    <source>
        <dbReference type="ARBA" id="ARBA00007532"/>
    </source>
</evidence>
<evidence type="ECO:0000259" key="11">
    <source>
        <dbReference type="Pfam" id="PF02852"/>
    </source>
</evidence>
<dbReference type="PROSITE" id="PS00076">
    <property type="entry name" value="PYRIDINE_REDOX_1"/>
    <property type="match status" value="1"/>
</dbReference>
<feature type="domain" description="FAD/NAD(P)-binding" evidence="12">
    <location>
        <begin position="240"/>
        <end position="558"/>
    </location>
</feature>
<dbReference type="Proteomes" id="UP000092695">
    <property type="component" value="Chromosome"/>
</dbReference>
<evidence type="ECO:0000256" key="1">
    <source>
        <dbReference type="ARBA" id="ARBA00001974"/>
    </source>
</evidence>
<dbReference type="AlphaFoldDB" id="A0A193LJZ7"/>
<keyword evidence="3 9" id="KW-0285">Flavoprotein</keyword>
<dbReference type="PRINTS" id="PR00411">
    <property type="entry name" value="PNDRDTASEI"/>
</dbReference>
<feature type="transmembrane region" description="Helical" evidence="10">
    <location>
        <begin position="6"/>
        <end position="24"/>
    </location>
</feature>
<feature type="transmembrane region" description="Helical" evidence="10">
    <location>
        <begin position="58"/>
        <end position="84"/>
    </location>
</feature>
<keyword evidence="15" id="KW-1185">Reference proteome</keyword>
<feature type="domain" description="VTT" evidence="13">
    <location>
        <begin position="73"/>
        <end position="186"/>
    </location>
</feature>
<evidence type="ECO:0000256" key="7">
    <source>
        <dbReference type="ARBA" id="ARBA00023157"/>
    </source>
</evidence>
<proteinExistence type="inferred from homology"/>
<dbReference type="InterPro" id="IPR036188">
    <property type="entry name" value="FAD/NAD-bd_sf"/>
</dbReference>
<protein>
    <submittedName>
        <fullName evidence="14">Pyridine nucleotide-disulfide oxidoreductase</fullName>
    </submittedName>
</protein>
<keyword evidence="6 9" id="KW-0560">Oxidoreductase</keyword>
<dbReference type="GO" id="GO:0050660">
    <property type="term" value="F:flavin adenine dinucleotide binding"/>
    <property type="evidence" value="ECO:0007669"/>
    <property type="project" value="TreeGrafter"/>
</dbReference>
<gene>
    <name evidence="14" type="ORF">BA177_17365</name>
</gene>
<dbReference type="Pfam" id="PF07992">
    <property type="entry name" value="Pyr_redox_2"/>
    <property type="match status" value="1"/>
</dbReference>
<feature type="domain" description="Pyridine nucleotide-disulphide oxidoreductase dimerisation" evidence="11">
    <location>
        <begin position="580"/>
        <end position="686"/>
    </location>
</feature>
<dbReference type="STRING" id="1548547.BA177_17365"/>
<dbReference type="PRINTS" id="PR00368">
    <property type="entry name" value="FADPNR"/>
</dbReference>
<dbReference type="GO" id="GO:0003955">
    <property type="term" value="F:NAD(P)H dehydrogenase (quinone) activity"/>
    <property type="evidence" value="ECO:0007669"/>
    <property type="project" value="TreeGrafter"/>
</dbReference>
<dbReference type="InterPro" id="IPR016156">
    <property type="entry name" value="FAD/NAD-linked_Rdtase_dimer_sf"/>
</dbReference>
<keyword evidence="8 9" id="KW-0676">Redox-active center</keyword>
<dbReference type="PANTHER" id="PTHR43014">
    <property type="entry name" value="MERCURIC REDUCTASE"/>
    <property type="match status" value="1"/>
</dbReference>
<organism evidence="14 15">
    <name type="scientific">Woeseia oceani</name>
    <dbReference type="NCBI Taxonomy" id="1548547"/>
    <lineage>
        <taxon>Bacteria</taxon>
        <taxon>Pseudomonadati</taxon>
        <taxon>Pseudomonadota</taxon>
        <taxon>Gammaproteobacteria</taxon>
        <taxon>Woeseiales</taxon>
        <taxon>Woeseiaceae</taxon>
        <taxon>Woeseia</taxon>
    </lineage>
</organism>
<evidence type="ECO:0000256" key="5">
    <source>
        <dbReference type="ARBA" id="ARBA00022857"/>
    </source>
</evidence>
<dbReference type="InterPro" id="IPR004099">
    <property type="entry name" value="Pyr_nucl-diS_OxRdtase_dimer"/>
</dbReference>
<comment type="similarity">
    <text evidence="2 9">Belongs to the class-I pyridine nucleotide-disulfide oxidoreductase family.</text>
</comment>
<evidence type="ECO:0000259" key="13">
    <source>
        <dbReference type="Pfam" id="PF09335"/>
    </source>
</evidence>
<dbReference type="InterPro" id="IPR023753">
    <property type="entry name" value="FAD/NAD-binding_dom"/>
</dbReference>
<evidence type="ECO:0000256" key="4">
    <source>
        <dbReference type="ARBA" id="ARBA00022827"/>
    </source>
</evidence>
<keyword evidence="7" id="KW-1015">Disulfide bond</keyword>
<keyword evidence="10" id="KW-0812">Transmembrane</keyword>
<keyword evidence="4 9" id="KW-0274">FAD</keyword>
<dbReference type="PANTHER" id="PTHR43014:SF2">
    <property type="entry name" value="MERCURIC REDUCTASE"/>
    <property type="match status" value="1"/>
</dbReference>
<comment type="cofactor">
    <cofactor evidence="1">
        <name>FAD</name>
        <dbReference type="ChEBI" id="CHEBI:57692"/>
    </cofactor>
</comment>
<keyword evidence="10" id="KW-0472">Membrane</keyword>
<evidence type="ECO:0000313" key="14">
    <source>
        <dbReference type="EMBL" id="ANO52724.1"/>
    </source>
</evidence>
<keyword evidence="5" id="KW-0521">NADP</keyword>
<dbReference type="Pfam" id="PF09335">
    <property type="entry name" value="VTT_dom"/>
    <property type="match status" value="1"/>
</dbReference>
<dbReference type="Gene3D" id="3.30.390.30">
    <property type="match status" value="1"/>
</dbReference>
<dbReference type="InterPro" id="IPR032816">
    <property type="entry name" value="VTT_dom"/>
</dbReference>
<feature type="transmembrane region" description="Helical" evidence="10">
    <location>
        <begin position="90"/>
        <end position="111"/>
    </location>
</feature>
<dbReference type="SUPFAM" id="SSF51905">
    <property type="entry name" value="FAD/NAD(P)-binding domain"/>
    <property type="match status" value="1"/>
</dbReference>
<keyword evidence="10" id="KW-1133">Transmembrane helix</keyword>
<evidence type="ECO:0000259" key="12">
    <source>
        <dbReference type="Pfam" id="PF07992"/>
    </source>
</evidence>
<dbReference type="GO" id="GO:0005886">
    <property type="term" value="C:plasma membrane"/>
    <property type="evidence" value="ECO:0007669"/>
    <property type="project" value="UniProtKB-ARBA"/>
</dbReference>
<sequence length="724" mass="77958">MSRNLGRIILVVVIAAFVGAYFAFDLQQYLSLAELKQQRDALAEFAGARPVLSIGGFFLVYVLVAALSLPGAAILTIAGGAVFGLGTGTLIVSFASSIGATLAFFVARFLLQDTVRKKFKERLKRIDEGIEKDGGFYLFSLRLVPVFPFFVINLVAGLTALKPWTFYWVSQLGMLPGTLVFVNAGTQLGHISSPGDILSPSLLGAFVLLALLPFIGRGVLAWVKESRVRRKFNRPKSFDYNLIVIGGGSAGLVTSYIGAAINAKVALIERDKMGGECLNTGCVPSKALLKSAGLLVAARDSKKLGINKMEAEFDFAAVMQRVHDVIAEIAPHDSVERYTKLGVDCIAGEAKVVSPWEVEVGDRRLTARSIVVATGSRPVVPPIDGFDKINFVTSDTLWDVRKQPRKMVVLGGGPIGCELTQAFQRLGTEVTLVEMAPQLLGREDGDAASAVLESLRDHDGVNVALSTKAIRAEGEGAGGTLVCEQNGKEVRFDFDLLLLALGRKANSNTAGIADIGVEIAKNGTVATDPFLRTNYPSISVCGDVAGPYQFTHVAAHQAWFAAVNSLIRPLWSFRADYSVIPWSTFTSPEVARVGLNETQAREQGVAVEVTRYGIDDLDRAITESEAHGFVKVLTAPGSDKILGATIVGAHAGELIAEFVLAMKHGLGLNKILGTIHIYPTMMEANKYVAGEWKRANKPEKLLGYVGRYFAWRRGRASNNEVVGR</sequence>
<feature type="transmembrane region" description="Helical" evidence="10">
    <location>
        <begin position="197"/>
        <end position="220"/>
    </location>
</feature>
<reference evidence="14 15" key="1">
    <citation type="submission" date="2016-06" db="EMBL/GenBank/DDBJ databases">
        <title>Complete genome sequence of a deep-branching marine Gamma Proteobacterium Woeseia oceani type strain XK5.</title>
        <authorList>
            <person name="Mu D."/>
            <person name="Du Z."/>
        </authorList>
    </citation>
    <scope>NUCLEOTIDE SEQUENCE [LARGE SCALE GENOMIC DNA]</scope>
    <source>
        <strain evidence="14 15">XK5</strain>
    </source>
</reference>
<feature type="transmembrane region" description="Helical" evidence="10">
    <location>
        <begin position="134"/>
        <end position="160"/>
    </location>
</feature>
<dbReference type="InterPro" id="IPR012999">
    <property type="entry name" value="Pyr_OxRdtase_I_AS"/>
</dbReference>
<evidence type="ECO:0000256" key="6">
    <source>
        <dbReference type="ARBA" id="ARBA00023002"/>
    </source>
</evidence>
<feature type="transmembrane region" description="Helical" evidence="10">
    <location>
        <begin position="240"/>
        <end position="263"/>
    </location>
</feature>
<evidence type="ECO:0000256" key="10">
    <source>
        <dbReference type="SAM" id="Phobius"/>
    </source>
</evidence>
<evidence type="ECO:0000256" key="8">
    <source>
        <dbReference type="ARBA" id="ARBA00023284"/>
    </source>
</evidence>
<accession>A0A193LJZ7</accession>
<dbReference type="FunFam" id="3.30.390.30:FF:000001">
    <property type="entry name" value="Dihydrolipoyl dehydrogenase"/>
    <property type="match status" value="1"/>
</dbReference>
<feature type="transmembrane region" description="Helical" evidence="10">
    <location>
        <begin position="166"/>
        <end position="185"/>
    </location>
</feature>
<evidence type="ECO:0000256" key="9">
    <source>
        <dbReference type="RuleBase" id="RU003691"/>
    </source>
</evidence>
<dbReference type="KEGG" id="woc:BA177_17365"/>
<dbReference type="GO" id="GO:0016668">
    <property type="term" value="F:oxidoreductase activity, acting on a sulfur group of donors, NAD(P) as acceptor"/>
    <property type="evidence" value="ECO:0007669"/>
    <property type="project" value="InterPro"/>
</dbReference>
<evidence type="ECO:0000313" key="15">
    <source>
        <dbReference type="Proteomes" id="UP000092695"/>
    </source>
</evidence>
<dbReference type="Pfam" id="PF02852">
    <property type="entry name" value="Pyr_redox_dim"/>
    <property type="match status" value="1"/>
</dbReference>
<name>A0A193LJZ7_9GAMM</name>